<reference evidence="1" key="2">
    <citation type="submission" date="2020-11" db="EMBL/GenBank/DDBJ databases">
        <authorList>
            <person name="McCartney M.A."/>
            <person name="Auch B."/>
            <person name="Kono T."/>
            <person name="Mallez S."/>
            <person name="Becker A."/>
            <person name="Gohl D.M."/>
            <person name="Silverstein K.A.T."/>
            <person name="Koren S."/>
            <person name="Bechman K.B."/>
            <person name="Herman A."/>
            <person name="Abrahante J.E."/>
            <person name="Garbe J."/>
        </authorList>
    </citation>
    <scope>NUCLEOTIDE SEQUENCE</scope>
    <source>
        <strain evidence="1">Duluth1</strain>
        <tissue evidence="1">Whole animal</tissue>
    </source>
</reference>
<proteinExistence type="predicted"/>
<sequence>MKVAYLWIHPFTASKHFHHRSSALSDDDSDVMTSCVQVVFSPAHQHLVLLTLDIEVDIVSQRVAGRSIYCGYARHTNNITPTIKRRTVQLLNVYTGQVVSEYKLFTAPVRGIEVISELHLLAFSYPDPSSYGNRKVRAPATTTSSKRTVVDDRGVSREQLFVQRV</sequence>
<name>A0A9D4IZZ8_DREPO</name>
<dbReference type="EMBL" id="JAIWYP010000008">
    <property type="protein sequence ID" value="KAH3790608.1"/>
    <property type="molecule type" value="Genomic_DNA"/>
</dbReference>
<keyword evidence="2" id="KW-1185">Reference proteome</keyword>
<comment type="caution">
    <text evidence="1">The sequence shown here is derived from an EMBL/GenBank/DDBJ whole genome shotgun (WGS) entry which is preliminary data.</text>
</comment>
<evidence type="ECO:0000313" key="2">
    <source>
        <dbReference type="Proteomes" id="UP000828390"/>
    </source>
</evidence>
<protein>
    <submittedName>
        <fullName evidence="1">Uncharacterized protein</fullName>
    </submittedName>
</protein>
<gene>
    <name evidence="1" type="ORF">DPMN_168812</name>
</gene>
<dbReference type="AlphaFoldDB" id="A0A9D4IZZ8"/>
<reference evidence="1" key="1">
    <citation type="journal article" date="2019" name="bioRxiv">
        <title>The Genome of the Zebra Mussel, Dreissena polymorpha: A Resource for Invasive Species Research.</title>
        <authorList>
            <person name="McCartney M.A."/>
            <person name="Auch B."/>
            <person name="Kono T."/>
            <person name="Mallez S."/>
            <person name="Zhang Y."/>
            <person name="Obille A."/>
            <person name="Becker A."/>
            <person name="Abrahante J.E."/>
            <person name="Garbe J."/>
            <person name="Badalamenti J.P."/>
            <person name="Herman A."/>
            <person name="Mangelson H."/>
            <person name="Liachko I."/>
            <person name="Sullivan S."/>
            <person name="Sone E.D."/>
            <person name="Koren S."/>
            <person name="Silverstein K.A.T."/>
            <person name="Beckman K.B."/>
            <person name="Gohl D.M."/>
        </authorList>
    </citation>
    <scope>NUCLEOTIDE SEQUENCE</scope>
    <source>
        <strain evidence="1">Duluth1</strain>
        <tissue evidence="1">Whole animal</tissue>
    </source>
</reference>
<evidence type="ECO:0000313" key="1">
    <source>
        <dbReference type="EMBL" id="KAH3790608.1"/>
    </source>
</evidence>
<organism evidence="1 2">
    <name type="scientific">Dreissena polymorpha</name>
    <name type="common">Zebra mussel</name>
    <name type="synonym">Mytilus polymorpha</name>
    <dbReference type="NCBI Taxonomy" id="45954"/>
    <lineage>
        <taxon>Eukaryota</taxon>
        <taxon>Metazoa</taxon>
        <taxon>Spiralia</taxon>
        <taxon>Lophotrochozoa</taxon>
        <taxon>Mollusca</taxon>
        <taxon>Bivalvia</taxon>
        <taxon>Autobranchia</taxon>
        <taxon>Heteroconchia</taxon>
        <taxon>Euheterodonta</taxon>
        <taxon>Imparidentia</taxon>
        <taxon>Neoheterodontei</taxon>
        <taxon>Myida</taxon>
        <taxon>Dreissenoidea</taxon>
        <taxon>Dreissenidae</taxon>
        <taxon>Dreissena</taxon>
    </lineage>
</organism>
<accession>A0A9D4IZZ8</accession>
<dbReference type="Proteomes" id="UP000828390">
    <property type="component" value="Unassembled WGS sequence"/>
</dbReference>